<protein>
    <submittedName>
        <fullName evidence="1">Uncharacterized protein</fullName>
    </submittedName>
</protein>
<keyword evidence="2" id="KW-1185">Reference proteome</keyword>
<dbReference type="EMBL" id="CAJVRC010000837">
    <property type="protein sequence ID" value="CAG8887471.1"/>
    <property type="molecule type" value="Genomic_DNA"/>
</dbReference>
<name>A0A9W4K732_9EURO</name>
<evidence type="ECO:0000313" key="2">
    <source>
        <dbReference type="Proteomes" id="UP001154252"/>
    </source>
</evidence>
<dbReference type="AlphaFoldDB" id="A0A9W4K732"/>
<sequence length="423" mass="47438">MDMSAHDESPKMPLRSPSLFESIESLPLDLILSEIESDILSEPLGSHEALHFLSQELSKESPQPLIVSAIKTVLSSLSLREKIEVQWSLCHDYNHAKSRQQRIEEGAPYNLASWSIENCSLCFKSLLDHQTVRPSSFCHGFSFFWLAVRSHQDDLILRLVSLMEPKDLLSPFANGDRRTIFQVSTWNRNWFQVCWARLKPLPKNGLTSLGPDEMKNIWQFADVDLANELLDLGLDLGRPHPENASPGWLDIVDRTDPGPLFNWLLSHGHQPPGKLLTYAAKHSCILGASWIMRYTDSHLDWSEAALMAAESVDIRSAEMLKNILPNLATKWKADQWKAGQALSENIVIKTVNGVCQEREDCGAMLSDDSVEKMFAPREDTAVRKIQTLGEVVGSVQVLGMKIKAEDAGLYHLATALENMGSRS</sequence>
<comment type="caution">
    <text evidence="1">The sequence shown here is derived from an EMBL/GenBank/DDBJ whole genome shotgun (WGS) entry which is preliminary data.</text>
</comment>
<organism evidence="1 2">
    <name type="scientific">Penicillium egyptiacum</name>
    <dbReference type="NCBI Taxonomy" id="1303716"/>
    <lineage>
        <taxon>Eukaryota</taxon>
        <taxon>Fungi</taxon>
        <taxon>Dikarya</taxon>
        <taxon>Ascomycota</taxon>
        <taxon>Pezizomycotina</taxon>
        <taxon>Eurotiomycetes</taxon>
        <taxon>Eurotiomycetidae</taxon>
        <taxon>Eurotiales</taxon>
        <taxon>Aspergillaceae</taxon>
        <taxon>Penicillium</taxon>
    </lineage>
</organism>
<reference evidence="1" key="1">
    <citation type="submission" date="2021-07" db="EMBL/GenBank/DDBJ databases">
        <authorList>
            <person name="Branca A.L. A."/>
        </authorList>
    </citation>
    <scope>NUCLEOTIDE SEQUENCE</scope>
</reference>
<dbReference type="OrthoDB" id="4358509at2759"/>
<proteinExistence type="predicted"/>
<accession>A0A9W4K732</accession>
<gene>
    <name evidence="1" type="ORF">PEGY_LOCUS1124</name>
</gene>
<evidence type="ECO:0000313" key="1">
    <source>
        <dbReference type="EMBL" id="CAG8887471.1"/>
    </source>
</evidence>
<dbReference type="Proteomes" id="UP001154252">
    <property type="component" value="Unassembled WGS sequence"/>
</dbReference>